<proteinExistence type="predicted"/>
<gene>
    <name evidence="2" type="ORF">ERUC_LOCUS39612</name>
</gene>
<feature type="region of interest" description="Disordered" evidence="1">
    <location>
        <begin position="23"/>
        <end position="205"/>
    </location>
</feature>
<protein>
    <submittedName>
        <fullName evidence="2">Uncharacterized protein</fullName>
    </submittedName>
</protein>
<keyword evidence="3" id="KW-1185">Reference proteome</keyword>
<feature type="compositionally biased region" description="Low complexity" evidence="1">
    <location>
        <begin position="131"/>
        <end position="150"/>
    </location>
</feature>
<feature type="compositionally biased region" description="Polar residues" evidence="1">
    <location>
        <begin position="70"/>
        <end position="79"/>
    </location>
</feature>
<feature type="compositionally biased region" description="Basic and acidic residues" evidence="1">
    <location>
        <begin position="25"/>
        <end position="41"/>
    </location>
</feature>
<feature type="compositionally biased region" description="Low complexity" evidence="1">
    <location>
        <begin position="156"/>
        <end position="181"/>
    </location>
</feature>
<organism evidence="2 3">
    <name type="scientific">Eruca vesicaria subsp. sativa</name>
    <name type="common">Garden rocket</name>
    <name type="synonym">Eruca sativa</name>
    <dbReference type="NCBI Taxonomy" id="29727"/>
    <lineage>
        <taxon>Eukaryota</taxon>
        <taxon>Viridiplantae</taxon>
        <taxon>Streptophyta</taxon>
        <taxon>Embryophyta</taxon>
        <taxon>Tracheophyta</taxon>
        <taxon>Spermatophyta</taxon>
        <taxon>Magnoliopsida</taxon>
        <taxon>eudicotyledons</taxon>
        <taxon>Gunneridae</taxon>
        <taxon>Pentapetalae</taxon>
        <taxon>rosids</taxon>
        <taxon>malvids</taxon>
        <taxon>Brassicales</taxon>
        <taxon>Brassicaceae</taxon>
        <taxon>Brassiceae</taxon>
        <taxon>Eruca</taxon>
    </lineage>
</organism>
<dbReference type="Proteomes" id="UP001642260">
    <property type="component" value="Unassembled WGS sequence"/>
</dbReference>
<sequence>MINFKHNFSDHIWEFEETPEFSFGVHDKQGEADGLSEDDRVSGNNEASKTDEDAPKNDEEYGSDEEFQTPKGTANTSSGGRNGKKRLSDRGMEKKKQKVLCTSAKHAPFNENATVDVAEVDPSASKPSLIKPSPSNPSTTKPSHTKSSPSKPAPGKPSTIKTMSTKPSPSKTTSNTTSMKPSPRRSNRLFELSDSPVPSDGSPQSSLYWFNEEPWDRFTEWSMNPTTLRIGPTAFNMTVAARVIGPEKWLGNEGRNRQYVEIVMIPRIVKAVAPPENKKYLLLEKYYIVEVPR</sequence>
<reference evidence="2 3" key="1">
    <citation type="submission" date="2022-03" db="EMBL/GenBank/DDBJ databases">
        <authorList>
            <person name="Macdonald S."/>
            <person name="Ahmed S."/>
            <person name="Newling K."/>
        </authorList>
    </citation>
    <scope>NUCLEOTIDE SEQUENCE [LARGE SCALE GENOMIC DNA]</scope>
</reference>
<feature type="compositionally biased region" description="Basic and acidic residues" evidence="1">
    <location>
        <begin position="48"/>
        <end position="59"/>
    </location>
</feature>
<dbReference type="AlphaFoldDB" id="A0ABC8LUH1"/>
<comment type="caution">
    <text evidence="2">The sequence shown here is derived from an EMBL/GenBank/DDBJ whole genome shotgun (WGS) entry which is preliminary data.</text>
</comment>
<evidence type="ECO:0000313" key="3">
    <source>
        <dbReference type="Proteomes" id="UP001642260"/>
    </source>
</evidence>
<dbReference type="EMBL" id="CAKOAT010740709">
    <property type="protein sequence ID" value="CAH8387129.1"/>
    <property type="molecule type" value="Genomic_DNA"/>
</dbReference>
<evidence type="ECO:0000256" key="1">
    <source>
        <dbReference type="SAM" id="MobiDB-lite"/>
    </source>
</evidence>
<accession>A0ABC8LUH1</accession>
<evidence type="ECO:0000313" key="2">
    <source>
        <dbReference type="EMBL" id="CAH8387129.1"/>
    </source>
</evidence>
<name>A0ABC8LUH1_ERUVS</name>